<name>A0A3E2DHZ5_9ACTN</name>
<accession>A0A3E2DHZ5</accession>
<dbReference type="Pfam" id="PF00550">
    <property type="entry name" value="PP-binding"/>
    <property type="match status" value="1"/>
</dbReference>
<dbReference type="AlphaFoldDB" id="A0A3E2DHZ5"/>
<reference evidence="2 3" key="1">
    <citation type="submission" date="2017-07" db="EMBL/GenBank/DDBJ databases">
        <authorList>
            <person name="Sun Z.S."/>
            <person name="Albrecht U."/>
            <person name="Echele G."/>
            <person name="Lee C.C."/>
        </authorList>
    </citation>
    <scope>NUCLEOTIDE SEQUENCE [LARGE SCALE GENOMIC DNA]</scope>
    <source>
        <strain evidence="2 3">P16-029</strain>
    </source>
</reference>
<comment type="caution">
    <text evidence="2">The sequence shown here is derived from an EMBL/GenBank/DDBJ whole genome shotgun (WGS) entry which is preliminary data.</text>
</comment>
<dbReference type="EMBL" id="NOWI01000005">
    <property type="protein sequence ID" value="RFT44583.1"/>
    <property type="molecule type" value="Genomic_DNA"/>
</dbReference>
<evidence type="ECO:0000313" key="2">
    <source>
        <dbReference type="EMBL" id="RFT44583.1"/>
    </source>
</evidence>
<organism evidence="2 3">
    <name type="scientific">Cutibacterium avidum</name>
    <dbReference type="NCBI Taxonomy" id="33010"/>
    <lineage>
        <taxon>Bacteria</taxon>
        <taxon>Bacillati</taxon>
        <taxon>Actinomycetota</taxon>
        <taxon>Actinomycetes</taxon>
        <taxon>Propionibacteriales</taxon>
        <taxon>Propionibacteriaceae</taxon>
        <taxon>Cutibacterium</taxon>
    </lineage>
</organism>
<sequence>MSRQFIGLKWPKGSQVCTPTDHQGGTRMLSRNTVLETLARVTREILELSESAPIEQTDSLRELGANSVDRADILTDAMDELGIWTSPIDFAAAQNIADIIDVLMRTEVAS</sequence>
<dbReference type="Proteomes" id="UP000259211">
    <property type="component" value="Unassembled WGS sequence"/>
</dbReference>
<dbReference type="PROSITE" id="PS50075">
    <property type="entry name" value="CARRIER"/>
    <property type="match status" value="1"/>
</dbReference>
<protein>
    <recommendedName>
        <fullName evidence="1">Carrier domain-containing protein</fullName>
    </recommendedName>
</protein>
<gene>
    <name evidence="2" type="ORF">CHT91_07120</name>
</gene>
<evidence type="ECO:0000259" key="1">
    <source>
        <dbReference type="PROSITE" id="PS50075"/>
    </source>
</evidence>
<dbReference type="InterPro" id="IPR036736">
    <property type="entry name" value="ACP-like_sf"/>
</dbReference>
<feature type="domain" description="Carrier" evidence="1">
    <location>
        <begin position="32"/>
        <end position="107"/>
    </location>
</feature>
<dbReference type="Gene3D" id="1.10.1200.10">
    <property type="entry name" value="ACP-like"/>
    <property type="match status" value="1"/>
</dbReference>
<proteinExistence type="predicted"/>
<dbReference type="InterPro" id="IPR009081">
    <property type="entry name" value="PP-bd_ACP"/>
</dbReference>
<evidence type="ECO:0000313" key="3">
    <source>
        <dbReference type="Proteomes" id="UP000259211"/>
    </source>
</evidence>
<dbReference type="SUPFAM" id="SSF47336">
    <property type="entry name" value="ACP-like"/>
    <property type="match status" value="1"/>
</dbReference>